<keyword evidence="2" id="KW-0012">Acyltransferase</keyword>
<dbReference type="EMBL" id="JAUSVF010000001">
    <property type="protein sequence ID" value="MDQ0320591.1"/>
    <property type="molecule type" value="Genomic_DNA"/>
</dbReference>
<evidence type="ECO:0000256" key="1">
    <source>
        <dbReference type="ARBA" id="ARBA00022679"/>
    </source>
</evidence>
<dbReference type="PANTHER" id="PTHR43420">
    <property type="entry name" value="ACETYLTRANSFERASE"/>
    <property type="match status" value="1"/>
</dbReference>
<name>A0ABU0BQS4_9HYPH</name>
<dbReference type="InterPro" id="IPR000182">
    <property type="entry name" value="GNAT_dom"/>
</dbReference>
<dbReference type="InterPro" id="IPR016181">
    <property type="entry name" value="Acyl_CoA_acyltransferase"/>
</dbReference>
<accession>A0ABU0BQS4</accession>
<feature type="domain" description="N-acetyltransferase" evidence="3">
    <location>
        <begin position="3"/>
        <end position="164"/>
    </location>
</feature>
<proteinExistence type="predicted"/>
<evidence type="ECO:0000256" key="2">
    <source>
        <dbReference type="ARBA" id="ARBA00023315"/>
    </source>
</evidence>
<protein>
    <submittedName>
        <fullName evidence="4">Ribosomal protein S18 acetylase RimI-like enzyme</fullName>
    </submittedName>
</protein>
<reference evidence="4 5" key="1">
    <citation type="submission" date="2023-07" db="EMBL/GenBank/DDBJ databases">
        <title>Genomic Encyclopedia of Type Strains, Phase IV (KMG-IV): sequencing the most valuable type-strain genomes for metagenomic binning, comparative biology and taxonomic classification.</title>
        <authorList>
            <person name="Goeker M."/>
        </authorList>
    </citation>
    <scope>NUCLEOTIDE SEQUENCE [LARGE SCALE GENOMIC DNA]</scope>
    <source>
        <strain evidence="4 5">DSM 1112</strain>
    </source>
</reference>
<dbReference type="Pfam" id="PF00583">
    <property type="entry name" value="Acetyltransf_1"/>
    <property type="match status" value="1"/>
</dbReference>
<evidence type="ECO:0000259" key="3">
    <source>
        <dbReference type="PROSITE" id="PS51186"/>
    </source>
</evidence>
<dbReference type="Gene3D" id="3.40.630.30">
    <property type="match status" value="1"/>
</dbReference>
<dbReference type="CDD" id="cd04301">
    <property type="entry name" value="NAT_SF"/>
    <property type="match status" value="1"/>
</dbReference>
<dbReference type="RefSeq" id="WP_307230478.1">
    <property type="nucleotide sequence ID" value="NZ_JAUSVF010000001.1"/>
</dbReference>
<comment type="caution">
    <text evidence="4">The sequence shown here is derived from an EMBL/GenBank/DDBJ whole genome shotgun (WGS) entry which is preliminary data.</text>
</comment>
<sequence length="168" mass="18455">MELLVRRLSSQDVEVFKDLRREGLILEPANFESSAEEEATIDDEEWSARLSRGGTFGVFDADELVGIAGFRAESGAKTAHRGHLSSVYVRPKARGSGAAGLLMKSVIEAAKRDVAFLYLVVTQSNARAIRFYEKHGFAAYGRDPGGLLVDGTLYEDCLMVLQLRNPIC</sequence>
<gene>
    <name evidence="4" type="ORF">QO002_002729</name>
</gene>
<evidence type="ECO:0000313" key="4">
    <source>
        <dbReference type="EMBL" id="MDQ0320591.1"/>
    </source>
</evidence>
<organism evidence="4 5">
    <name type="scientific">Pararhizobium capsulatum DSM 1112</name>
    <dbReference type="NCBI Taxonomy" id="1121113"/>
    <lineage>
        <taxon>Bacteria</taxon>
        <taxon>Pseudomonadati</taxon>
        <taxon>Pseudomonadota</taxon>
        <taxon>Alphaproteobacteria</taxon>
        <taxon>Hyphomicrobiales</taxon>
        <taxon>Rhizobiaceae</taxon>
        <taxon>Rhizobium/Agrobacterium group</taxon>
        <taxon>Pararhizobium</taxon>
    </lineage>
</organism>
<dbReference type="SUPFAM" id="SSF55729">
    <property type="entry name" value="Acyl-CoA N-acyltransferases (Nat)"/>
    <property type="match status" value="1"/>
</dbReference>
<keyword evidence="1" id="KW-0808">Transferase</keyword>
<dbReference type="InterPro" id="IPR050680">
    <property type="entry name" value="YpeA/RimI_acetyltransf"/>
</dbReference>
<dbReference type="PROSITE" id="PS51186">
    <property type="entry name" value="GNAT"/>
    <property type="match status" value="1"/>
</dbReference>
<evidence type="ECO:0000313" key="5">
    <source>
        <dbReference type="Proteomes" id="UP001230207"/>
    </source>
</evidence>
<dbReference type="Proteomes" id="UP001230207">
    <property type="component" value="Unassembled WGS sequence"/>
</dbReference>
<keyword evidence="5" id="KW-1185">Reference proteome</keyword>